<comment type="caution">
    <text evidence="1">The sequence shown here is derived from an EMBL/GenBank/DDBJ whole genome shotgun (WGS) entry which is preliminary data.</text>
</comment>
<evidence type="ECO:0000313" key="2">
    <source>
        <dbReference type="Proteomes" id="UP001597497"/>
    </source>
</evidence>
<dbReference type="Proteomes" id="UP001597497">
    <property type="component" value="Unassembled WGS sequence"/>
</dbReference>
<dbReference type="SFLD" id="SFLDS00003">
    <property type="entry name" value="Haloacid_Dehalogenase"/>
    <property type="match status" value="1"/>
</dbReference>
<dbReference type="Gene3D" id="3.40.50.1000">
    <property type="entry name" value="HAD superfamily/HAD-like"/>
    <property type="match status" value="1"/>
</dbReference>
<keyword evidence="1" id="KW-0378">Hydrolase</keyword>
<accession>A0ABW5R9J0</accession>
<name>A0ABW5R9J0_9BACL</name>
<protein>
    <submittedName>
        <fullName evidence="1">HAD family hydrolase</fullName>
        <ecNumber evidence="1">3.-.-.-</ecNumber>
    </submittedName>
</protein>
<organism evidence="1 2">
    <name type="scientific">Marinicrinis sediminis</name>
    <dbReference type="NCBI Taxonomy" id="1652465"/>
    <lineage>
        <taxon>Bacteria</taxon>
        <taxon>Bacillati</taxon>
        <taxon>Bacillota</taxon>
        <taxon>Bacilli</taxon>
        <taxon>Bacillales</taxon>
        <taxon>Paenibacillaceae</taxon>
    </lineage>
</organism>
<evidence type="ECO:0000313" key="1">
    <source>
        <dbReference type="EMBL" id="MFD2671434.1"/>
    </source>
</evidence>
<sequence>MNMQTLKRPQAMIFDLDGTLFQTETLLIPTFERTFETLRAEGKYEGDTPPVERMIQNLGQLLKDIWEDVMPGASPELVQEVDHQFLKEELEGLARGEGQLYPDVAEVMQQLKEAGVDLYIASNGLEPYVKGVLDKKGLTPWLDGIYSAGEFRTASKVELVQLLLKRHHLTEAWMVGDRSSDVEAGHANQLPVIGCAYAGFGDHTEIADADVKITEFRTLLELYQQAE</sequence>
<proteinExistence type="predicted"/>
<dbReference type="RefSeq" id="WP_379928897.1">
    <property type="nucleotide sequence ID" value="NZ_JBHUMM010000010.1"/>
</dbReference>
<keyword evidence="2" id="KW-1185">Reference proteome</keyword>
<dbReference type="PANTHER" id="PTHR43434">
    <property type="entry name" value="PHOSPHOGLYCOLATE PHOSPHATASE"/>
    <property type="match status" value="1"/>
</dbReference>
<dbReference type="InterPro" id="IPR023198">
    <property type="entry name" value="PGP-like_dom2"/>
</dbReference>
<dbReference type="SUPFAM" id="SSF56784">
    <property type="entry name" value="HAD-like"/>
    <property type="match status" value="1"/>
</dbReference>
<dbReference type="EMBL" id="JBHUMM010000010">
    <property type="protein sequence ID" value="MFD2671434.1"/>
    <property type="molecule type" value="Genomic_DNA"/>
</dbReference>
<dbReference type="EC" id="3.-.-.-" evidence="1"/>
<dbReference type="InterPro" id="IPR036412">
    <property type="entry name" value="HAD-like_sf"/>
</dbReference>
<dbReference type="PANTHER" id="PTHR43434:SF1">
    <property type="entry name" value="PHOSPHOGLYCOLATE PHOSPHATASE"/>
    <property type="match status" value="1"/>
</dbReference>
<dbReference type="SFLD" id="SFLDG01129">
    <property type="entry name" value="C1.5:_HAD__Beta-PGM__Phosphata"/>
    <property type="match status" value="1"/>
</dbReference>
<dbReference type="Pfam" id="PF00702">
    <property type="entry name" value="Hydrolase"/>
    <property type="match status" value="1"/>
</dbReference>
<dbReference type="InterPro" id="IPR050155">
    <property type="entry name" value="HAD-like_hydrolase_sf"/>
</dbReference>
<dbReference type="Gene3D" id="1.10.150.240">
    <property type="entry name" value="Putative phosphatase, domain 2"/>
    <property type="match status" value="1"/>
</dbReference>
<reference evidence="2" key="1">
    <citation type="journal article" date="2019" name="Int. J. Syst. Evol. Microbiol.">
        <title>The Global Catalogue of Microorganisms (GCM) 10K type strain sequencing project: providing services to taxonomists for standard genome sequencing and annotation.</title>
        <authorList>
            <consortium name="The Broad Institute Genomics Platform"/>
            <consortium name="The Broad Institute Genome Sequencing Center for Infectious Disease"/>
            <person name="Wu L."/>
            <person name="Ma J."/>
        </authorList>
    </citation>
    <scope>NUCLEOTIDE SEQUENCE [LARGE SCALE GENOMIC DNA]</scope>
    <source>
        <strain evidence="2">KCTC 33676</strain>
    </source>
</reference>
<dbReference type="InterPro" id="IPR023214">
    <property type="entry name" value="HAD_sf"/>
</dbReference>
<gene>
    <name evidence="1" type="ORF">ACFSUC_07415</name>
</gene>
<dbReference type="GO" id="GO:0016787">
    <property type="term" value="F:hydrolase activity"/>
    <property type="evidence" value="ECO:0007669"/>
    <property type="project" value="UniProtKB-KW"/>
</dbReference>